<keyword evidence="3" id="KW-1185">Reference proteome</keyword>
<dbReference type="EMBL" id="BGPR01000041">
    <property type="protein sequence ID" value="GBL85104.1"/>
    <property type="molecule type" value="Genomic_DNA"/>
</dbReference>
<dbReference type="AlphaFoldDB" id="A0A4Y2B210"/>
<sequence>MDLTDLKDSIQVLKRSENATTRFSNTAQSCRQKKTKQEKALIVLSALMLLTNSTPHPSSSLPGMRQTPHSLSPSSGGGVPHQAWII</sequence>
<evidence type="ECO:0000313" key="3">
    <source>
        <dbReference type="Proteomes" id="UP000499080"/>
    </source>
</evidence>
<comment type="caution">
    <text evidence="2">The sequence shown here is derived from an EMBL/GenBank/DDBJ whole genome shotgun (WGS) entry which is preliminary data.</text>
</comment>
<feature type="region of interest" description="Disordered" evidence="1">
    <location>
        <begin position="53"/>
        <end position="86"/>
    </location>
</feature>
<name>A0A4Y2B210_ARAVE</name>
<reference evidence="2 3" key="1">
    <citation type="journal article" date="2019" name="Sci. Rep.">
        <title>Orb-weaving spider Araneus ventricosus genome elucidates the spidroin gene catalogue.</title>
        <authorList>
            <person name="Kono N."/>
            <person name="Nakamura H."/>
            <person name="Ohtoshi R."/>
            <person name="Moran D.A.P."/>
            <person name="Shinohara A."/>
            <person name="Yoshida Y."/>
            <person name="Fujiwara M."/>
            <person name="Mori M."/>
            <person name="Tomita M."/>
            <person name="Arakawa K."/>
        </authorList>
    </citation>
    <scope>NUCLEOTIDE SEQUENCE [LARGE SCALE GENOMIC DNA]</scope>
</reference>
<gene>
    <name evidence="2" type="ORF">AVEN_221324_1</name>
</gene>
<organism evidence="2 3">
    <name type="scientific">Araneus ventricosus</name>
    <name type="common">Orbweaver spider</name>
    <name type="synonym">Epeira ventricosa</name>
    <dbReference type="NCBI Taxonomy" id="182803"/>
    <lineage>
        <taxon>Eukaryota</taxon>
        <taxon>Metazoa</taxon>
        <taxon>Ecdysozoa</taxon>
        <taxon>Arthropoda</taxon>
        <taxon>Chelicerata</taxon>
        <taxon>Arachnida</taxon>
        <taxon>Araneae</taxon>
        <taxon>Araneomorphae</taxon>
        <taxon>Entelegynae</taxon>
        <taxon>Araneoidea</taxon>
        <taxon>Araneidae</taxon>
        <taxon>Araneus</taxon>
    </lineage>
</organism>
<proteinExistence type="predicted"/>
<accession>A0A4Y2B210</accession>
<feature type="compositionally biased region" description="Polar residues" evidence="1">
    <location>
        <begin position="53"/>
        <end position="74"/>
    </location>
</feature>
<evidence type="ECO:0000256" key="1">
    <source>
        <dbReference type="SAM" id="MobiDB-lite"/>
    </source>
</evidence>
<protein>
    <submittedName>
        <fullName evidence="2">Uncharacterized protein</fullName>
    </submittedName>
</protein>
<evidence type="ECO:0000313" key="2">
    <source>
        <dbReference type="EMBL" id="GBL85104.1"/>
    </source>
</evidence>
<dbReference type="Proteomes" id="UP000499080">
    <property type="component" value="Unassembled WGS sequence"/>
</dbReference>